<dbReference type="PANTHER" id="PTHR34067">
    <property type="entry name" value="OS04G0193200 PROTEIN"/>
    <property type="match status" value="1"/>
</dbReference>
<evidence type="ECO:0000313" key="7">
    <source>
        <dbReference type="EMBL" id="KAK7283655.1"/>
    </source>
</evidence>
<keyword evidence="5" id="KW-0539">Nucleus</keyword>
<keyword evidence="3" id="KW-0238">DNA-binding</keyword>
<dbReference type="CDD" id="cd00122">
    <property type="entry name" value="MBD"/>
    <property type="match status" value="1"/>
</dbReference>
<accession>A0AAN9P226</accession>
<keyword evidence="4" id="KW-0804">Transcription</keyword>
<evidence type="ECO:0000256" key="3">
    <source>
        <dbReference type="ARBA" id="ARBA00023125"/>
    </source>
</evidence>
<organism evidence="7 8">
    <name type="scientific">Crotalaria pallida</name>
    <name type="common">Smooth rattlebox</name>
    <name type="synonym">Crotalaria striata</name>
    <dbReference type="NCBI Taxonomy" id="3830"/>
    <lineage>
        <taxon>Eukaryota</taxon>
        <taxon>Viridiplantae</taxon>
        <taxon>Streptophyta</taxon>
        <taxon>Embryophyta</taxon>
        <taxon>Tracheophyta</taxon>
        <taxon>Spermatophyta</taxon>
        <taxon>Magnoliopsida</taxon>
        <taxon>eudicotyledons</taxon>
        <taxon>Gunneridae</taxon>
        <taxon>Pentapetalae</taxon>
        <taxon>rosids</taxon>
        <taxon>fabids</taxon>
        <taxon>Fabales</taxon>
        <taxon>Fabaceae</taxon>
        <taxon>Papilionoideae</taxon>
        <taxon>50 kb inversion clade</taxon>
        <taxon>genistoids sensu lato</taxon>
        <taxon>core genistoids</taxon>
        <taxon>Crotalarieae</taxon>
        <taxon>Crotalaria</taxon>
    </lineage>
</organism>
<feature type="domain" description="MBD" evidence="6">
    <location>
        <begin position="1"/>
        <end position="68"/>
    </location>
</feature>
<dbReference type="Gene3D" id="3.30.890.10">
    <property type="entry name" value="Methyl-cpg-binding Protein 2, Chain A"/>
    <property type="match status" value="1"/>
</dbReference>
<name>A0AAN9P226_CROPI</name>
<protein>
    <recommendedName>
        <fullName evidence="6">MBD domain-containing protein</fullName>
    </recommendedName>
</protein>
<dbReference type="InterPro" id="IPR016177">
    <property type="entry name" value="DNA-bd_dom_sf"/>
</dbReference>
<dbReference type="PANTHER" id="PTHR34067:SF24">
    <property type="entry name" value="METHYL-CPG-BINDING DOMAIN-CONTAINING PROTEIN 13"/>
    <property type="match status" value="1"/>
</dbReference>
<reference evidence="7 8" key="1">
    <citation type="submission" date="2024-01" db="EMBL/GenBank/DDBJ databases">
        <title>The genomes of 5 underutilized Papilionoideae crops provide insights into root nodulation and disease resistanc.</title>
        <authorList>
            <person name="Yuan L."/>
        </authorList>
    </citation>
    <scope>NUCLEOTIDE SEQUENCE [LARGE SCALE GENOMIC DNA]</scope>
    <source>
        <strain evidence="7">ZHUSHIDOU_FW_LH</strain>
        <tissue evidence="7">Leaf</tissue>
    </source>
</reference>
<keyword evidence="8" id="KW-1185">Reference proteome</keyword>
<dbReference type="SUPFAM" id="SSF54171">
    <property type="entry name" value="DNA-binding domain"/>
    <property type="match status" value="1"/>
</dbReference>
<proteinExistence type="predicted"/>
<gene>
    <name evidence="7" type="ORF">RIF29_13330</name>
</gene>
<evidence type="ECO:0000256" key="4">
    <source>
        <dbReference type="ARBA" id="ARBA00023163"/>
    </source>
</evidence>
<dbReference type="Pfam" id="PF01429">
    <property type="entry name" value="MBD"/>
    <property type="match status" value="1"/>
</dbReference>
<dbReference type="AlphaFoldDB" id="A0AAN9P226"/>
<sequence length="68" mass="7950">MEDPNSDDWLPPGWTVEVRVRKNGKRDKYYIAPSSGLKLKSRVEVFRHLDHAQNKVSIQKISNNQCRL</sequence>
<evidence type="ECO:0000259" key="6">
    <source>
        <dbReference type="PROSITE" id="PS50982"/>
    </source>
</evidence>
<keyword evidence="2" id="KW-0805">Transcription regulation</keyword>
<dbReference type="GO" id="GO:0005634">
    <property type="term" value="C:nucleus"/>
    <property type="evidence" value="ECO:0007669"/>
    <property type="project" value="UniProtKB-SubCell"/>
</dbReference>
<dbReference type="EMBL" id="JAYWIO010000002">
    <property type="protein sequence ID" value="KAK7283655.1"/>
    <property type="molecule type" value="Genomic_DNA"/>
</dbReference>
<evidence type="ECO:0000256" key="5">
    <source>
        <dbReference type="ARBA" id="ARBA00023242"/>
    </source>
</evidence>
<evidence type="ECO:0000313" key="8">
    <source>
        <dbReference type="Proteomes" id="UP001372338"/>
    </source>
</evidence>
<dbReference type="Proteomes" id="UP001372338">
    <property type="component" value="Unassembled WGS sequence"/>
</dbReference>
<evidence type="ECO:0000256" key="1">
    <source>
        <dbReference type="ARBA" id="ARBA00004123"/>
    </source>
</evidence>
<dbReference type="InterPro" id="IPR001739">
    <property type="entry name" value="Methyl_CpG_DNA-bd"/>
</dbReference>
<evidence type="ECO:0000256" key="2">
    <source>
        <dbReference type="ARBA" id="ARBA00023015"/>
    </source>
</evidence>
<comment type="subcellular location">
    <subcellularLocation>
        <location evidence="1">Nucleus</location>
    </subcellularLocation>
</comment>
<comment type="caution">
    <text evidence="7">The sequence shown here is derived from an EMBL/GenBank/DDBJ whole genome shotgun (WGS) entry which is preliminary data.</text>
</comment>
<dbReference type="PROSITE" id="PS50982">
    <property type="entry name" value="MBD"/>
    <property type="match status" value="1"/>
</dbReference>
<dbReference type="InterPro" id="IPR038945">
    <property type="entry name" value="MBD13-like"/>
</dbReference>
<dbReference type="GO" id="GO:0003677">
    <property type="term" value="F:DNA binding"/>
    <property type="evidence" value="ECO:0007669"/>
    <property type="project" value="UniProtKB-KW"/>
</dbReference>